<evidence type="ECO:0000313" key="9">
    <source>
        <dbReference type="Ensembl" id="ENSPCEP00000003169.1"/>
    </source>
</evidence>
<evidence type="ECO:0000256" key="2">
    <source>
        <dbReference type="ARBA" id="ARBA00022692"/>
    </source>
</evidence>
<reference evidence="9" key="1">
    <citation type="submission" date="2025-08" db="UniProtKB">
        <authorList>
            <consortium name="Ensembl"/>
        </authorList>
    </citation>
    <scope>IDENTIFICATION</scope>
</reference>
<name>A0A8C8RCD7_9SAUR</name>
<dbReference type="InterPro" id="IPR013106">
    <property type="entry name" value="Ig_V-set"/>
</dbReference>
<keyword evidence="2" id="KW-0812">Transmembrane</keyword>
<dbReference type="InterPro" id="IPR040012">
    <property type="entry name" value="CD200R"/>
</dbReference>
<dbReference type="Gene3D" id="2.60.40.10">
    <property type="entry name" value="Immunoglobulins"/>
    <property type="match status" value="1"/>
</dbReference>
<keyword evidence="3" id="KW-1133">Transmembrane helix</keyword>
<dbReference type="InterPro" id="IPR036179">
    <property type="entry name" value="Ig-like_dom_sf"/>
</dbReference>
<evidence type="ECO:0000256" key="6">
    <source>
        <dbReference type="ARBA" id="ARBA00023180"/>
    </source>
</evidence>
<comment type="subcellular location">
    <subcellularLocation>
        <location evidence="1">Membrane</location>
        <topology evidence="1">Single-pass membrane protein</topology>
    </subcellularLocation>
</comment>
<dbReference type="PANTHER" id="PTHR21462:SF2">
    <property type="entry name" value="CELL SURFACE GLYCOPROTEIN CD200 RECEPTOR 2"/>
    <property type="match status" value="1"/>
</dbReference>
<proteinExistence type="predicted"/>
<dbReference type="AlphaFoldDB" id="A0A8C8RCD7"/>
<dbReference type="GO" id="GO:0009897">
    <property type="term" value="C:external side of plasma membrane"/>
    <property type="evidence" value="ECO:0007669"/>
    <property type="project" value="TreeGrafter"/>
</dbReference>
<sequence length="227" mass="24957">FPASHGLTHCFSSLLVTPPDDVTVSLVTGHRTVLSCSNVSPINLISILWKIRLRDGARCSLAYRADLNQTDRTNCSEQMNWASRPDHDLALQIYPLRPTYEGNYMCEIVNNDGTFHRNYALLLYVLHEVTLTLDLSGTPLCKVFAGKSAAQISWVNTTSKNKSTCFVSHLTGNESQSIEFPSGEYCSYTSFSLLVCRRGKSTAARDSARGTEALQGEAQSSLQEPAG</sequence>
<evidence type="ECO:0000256" key="1">
    <source>
        <dbReference type="ARBA" id="ARBA00004167"/>
    </source>
</evidence>
<dbReference type="GO" id="GO:0038023">
    <property type="term" value="F:signaling receptor activity"/>
    <property type="evidence" value="ECO:0007669"/>
    <property type="project" value="InterPro"/>
</dbReference>
<evidence type="ECO:0000259" key="8">
    <source>
        <dbReference type="Pfam" id="PF07686"/>
    </source>
</evidence>
<accession>A0A8C8RCD7</accession>
<feature type="compositionally biased region" description="Polar residues" evidence="7">
    <location>
        <begin position="217"/>
        <end position="227"/>
    </location>
</feature>
<keyword evidence="10" id="KW-1185">Reference proteome</keyword>
<feature type="region of interest" description="Disordered" evidence="7">
    <location>
        <begin position="206"/>
        <end position="227"/>
    </location>
</feature>
<evidence type="ECO:0000313" key="10">
    <source>
        <dbReference type="Proteomes" id="UP000694393"/>
    </source>
</evidence>
<feature type="domain" description="Immunoglobulin V-set" evidence="8">
    <location>
        <begin position="23"/>
        <end position="125"/>
    </location>
</feature>
<keyword evidence="4" id="KW-0472">Membrane</keyword>
<dbReference type="PANTHER" id="PTHR21462">
    <property type="entry name" value="CELL SURFACE GLYCOPROTEIN OX2 RECEPTOR PRECURSOR"/>
    <property type="match status" value="1"/>
</dbReference>
<dbReference type="InterPro" id="IPR013783">
    <property type="entry name" value="Ig-like_fold"/>
</dbReference>
<keyword evidence="6" id="KW-0325">Glycoprotein</keyword>
<dbReference type="GO" id="GO:0150077">
    <property type="term" value="P:regulation of neuroinflammatory response"/>
    <property type="evidence" value="ECO:0007669"/>
    <property type="project" value="InterPro"/>
</dbReference>
<evidence type="ECO:0000256" key="5">
    <source>
        <dbReference type="ARBA" id="ARBA00023157"/>
    </source>
</evidence>
<dbReference type="Ensembl" id="ENSPCET00000003278.1">
    <property type="protein sequence ID" value="ENSPCEP00000003169.1"/>
    <property type="gene ID" value="ENSPCEG00000002553.1"/>
</dbReference>
<keyword evidence="5" id="KW-1015">Disulfide bond</keyword>
<organism evidence="9 10">
    <name type="scientific">Pelusios castaneus</name>
    <name type="common">West African mud turtle</name>
    <dbReference type="NCBI Taxonomy" id="367368"/>
    <lineage>
        <taxon>Eukaryota</taxon>
        <taxon>Metazoa</taxon>
        <taxon>Chordata</taxon>
        <taxon>Craniata</taxon>
        <taxon>Vertebrata</taxon>
        <taxon>Euteleostomi</taxon>
        <taxon>Archelosauria</taxon>
        <taxon>Testudinata</taxon>
        <taxon>Testudines</taxon>
        <taxon>Pleurodira</taxon>
        <taxon>Pelomedusidae</taxon>
        <taxon>Pelusios</taxon>
    </lineage>
</organism>
<evidence type="ECO:0000256" key="7">
    <source>
        <dbReference type="SAM" id="MobiDB-lite"/>
    </source>
</evidence>
<dbReference type="SUPFAM" id="SSF48726">
    <property type="entry name" value="Immunoglobulin"/>
    <property type="match status" value="1"/>
</dbReference>
<dbReference type="Proteomes" id="UP000694393">
    <property type="component" value="Unplaced"/>
</dbReference>
<reference evidence="9" key="2">
    <citation type="submission" date="2025-09" db="UniProtKB">
        <authorList>
            <consortium name="Ensembl"/>
        </authorList>
    </citation>
    <scope>IDENTIFICATION</scope>
</reference>
<dbReference type="Pfam" id="PF07686">
    <property type="entry name" value="V-set"/>
    <property type="match status" value="1"/>
</dbReference>
<evidence type="ECO:0000256" key="3">
    <source>
        <dbReference type="ARBA" id="ARBA00022989"/>
    </source>
</evidence>
<evidence type="ECO:0000256" key="4">
    <source>
        <dbReference type="ARBA" id="ARBA00023136"/>
    </source>
</evidence>
<protein>
    <recommendedName>
        <fullName evidence="8">Immunoglobulin V-set domain-containing protein</fullName>
    </recommendedName>
</protein>